<organism evidence="2 3">
    <name type="scientific">candidate division TA06 bacterium</name>
    <dbReference type="NCBI Taxonomy" id="2250710"/>
    <lineage>
        <taxon>Bacteria</taxon>
        <taxon>Bacteria division TA06</taxon>
    </lineage>
</organism>
<evidence type="ECO:0000313" key="2">
    <source>
        <dbReference type="EMBL" id="TET81442.1"/>
    </source>
</evidence>
<evidence type="ECO:0008006" key="4">
    <source>
        <dbReference type="Google" id="ProtNLM"/>
    </source>
</evidence>
<proteinExistence type="predicted"/>
<feature type="chain" id="PRO_5021794604" description="Capsule assembly Wzi family protein" evidence="1">
    <location>
        <begin position="22"/>
        <end position="526"/>
    </location>
</feature>
<evidence type="ECO:0000313" key="3">
    <source>
        <dbReference type="Proteomes" id="UP000315534"/>
    </source>
</evidence>
<feature type="signal peptide" evidence="1">
    <location>
        <begin position="1"/>
        <end position="21"/>
    </location>
</feature>
<dbReference type="Proteomes" id="UP000315534">
    <property type="component" value="Unassembled WGS sequence"/>
</dbReference>
<evidence type="ECO:0000256" key="1">
    <source>
        <dbReference type="SAM" id="SignalP"/>
    </source>
</evidence>
<dbReference type="EMBL" id="SOIP01000238">
    <property type="protein sequence ID" value="TET81442.1"/>
    <property type="molecule type" value="Genomic_DNA"/>
</dbReference>
<dbReference type="Pfam" id="PF14052">
    <property type="entry name" value="Caps_assemb_Wzi"/>
    <property type="match status" value="1"/>
</dbReference>
<keyword evidence="1" id="KW-0732">Signal</keyword>
<dbReference type="InterPro" id="IPR038636">
    <property type="entry name" value="Wzi_sf"/>
</dbReference>
<name>A0A523XQC0_UNCT6</name>
<dbReference type="InterPro" id="IPR026950">
    <property type="entry name" value="Caps_assemb_Wzi"/>
</dbReference>
<dbReference type="AlphaFoldDB" id="A0A523XQC0"/>
<dbReference type="Gene3D" id="2.40.160.130">
    <property type="entry name" value="Capsule assembly protein Wzi"/>
    <property type="match status" value="1"/>
</dbReference>
<comment type="caution">
    <text evidence="2">The sequence shown here is derived from an EMBL/GenBank/DDBJ whole genome shotgun (WGS) entry which is preliminary data.</text>
</comment>
<sequence length="526" mass="59897">MAKAVCLSVLLSLLVAAIANPQSLVNVEVDSWVYPILDRFVAKSYIYVDTEARPLTRGKIAEALKPFLKEAEQGEAAISSIDRHYLARLKTEFAKELGTDARKGYRYQDMPVLRFDKGESRVNFDLYLEESLLISRAELKNDSTLFDTLLTVSTTSLGFETYGQLNERLAYNERLTFSLIEGDEDIGSTYSGRGTRVWKRGTAEIDRAYFKLKTGPIQLELGRDRFWWGPGRFGTLLVSPSGEPLDLIALNADLWRISARSFTAVLSPDEGIYLSVHRLSLQLPLKTVFGISEAVVYHRRSFPEPQYVNPIIPYYAAEHNMHQDDNTLWLFDVVTYALGGVRLYGEFLIDDVQYERGARAPDKLAGVVGLHVADPLGLPDSDLKCEYTRLNKWVYTHRDSSNKYVHSGTPIGEMLGPDSDRLILEISHRPSIFFEGFLRYMYLRHGEGTVDLSWEEELGEPRPFFPSGKVETCNCLSADVSYRPAWWFFLKAGVEYKRIKNPTAFGMTPEKPMDWLQWNLSLRMDI</sequence>
<gene>
    <name evidence="2" type="ORF">E3J38_03890</name>
</gene>
<protein>
    <recommendedName>
        <fullName evidence="4">Capsule assembly Wzi family protein</fullName>
    </recommendedName>
</protein>
<reference evidence="2 3" key="1">
    <citation type="submission" date="2019-03" db="EMBL/GenBank/DDBJ databases">
        <title>Metabolic potential of uncultured bacteria and archaea associated with petroleum seepage in deep-sea sediments.</title>
        <authorList>
            <person name="Dong X."/>
            <person name="Hubert C."/>
        </authorList>
    </citation>
    <scope>NUCLEOTIDE SEQUENCE [LARGE SCALE GENOMIC DNA]</scope>
    <source>
        <strain evidence="2">E29_bin36</strain>
    </source>
</reference>
<accession>A0A523XQC0</accession>